<dbReference type="SUPFAM" id="SSF53098">
    <property type="entry name" value="Ribonuclease H-like"/>
    <property type="match status" value="1"/>
</dbReference>
<feature type="region of interest" description="Disordered" evidence="1">
    <location>
        <begin position="1"/>
        <end position="29"/>
    </location>
</feature>
<dbReference type="OrthoDB" id="1104252at2759"/>
<protein>
    <submittedName>
        <fullName evidence="2">Uncharacterized protein</fullName>
    </submittedName>
</protein>
<proteinExistence type="predicted"/>
<sequence length="187" mass="20883">MVEDARAVHEHGTVINQQPKEREAHGALSRQEAEEVANKIIEPLYEVLRVVDGDRRPSIGFVYAKLEAAKKKICEVSPQYAHLVFDVVEDRWDRQMSRDLHMAAYYLHPAYHYTHELAYEDDLTAAFTRVVERLSRSPVQAADAIDEVNEELSGAWMAESGRVAGSDPADPNPSRVGSVDPADSNGV</sequence>
<gene>
    <name evidence="2" type="ORF">Taro_022320</name>
</gene>
<feature type="compositionally biased region" description="Basic and acidic residues" evidence="1">
    <location>
        <begin position="19"/>
        <end position="29"/>
    </location>
</feature>
<feature type="compositionally biased region" description="Basic and acidic residues" evidence="1">
    <location>
        <begin position="1"/>
        <end position="12"/>
    </location>
</feature>
<reference evidence="2" key="1">
    <citation type="submission" date="2017-07" db="EMBL/GenBank/DDBJ databases">
        <title>Taro Niue Genome Assembly and Annotation.</title>
        <authorList>
            <person name="Atibalentja N."/>
            <person name="Keating K."/>
            <person name="Fields C.J."/>
        </authorList>
    </citation>
    <scope>NUCLEOTIDE SEQUENCE</scope>
    <source>
        <strain evidence="2">Niue_2</strain>
        <tissue evidence="2">Leaf</tissue>
    </source>
</reference>
<dbReference type="InterPro" id="IPR012337">
    <property type="entry name" value="RNaseH-like_sf"/>
</dbReference>
<comment type="caution">
    <text evidence="2">The sequence shown here is derived from an EMBL/GenBank/DDBJ whole genome shotgun (WGS) entry which is preliminary data.</text>
</comment>
<feature type="region of interest" description="Disordered" evidence="1">
    <location>
        <begin position="159"/>
        <end position="187"/>
    </location>
</feature>
<evidence type="ECO:0000256" key="1">
    <source>
        <dbReference type="SAM" id="MobiDB-lite"/>
    </source>
</evidence>
<accession>A0A843V137</accession>
<evidence type="ECO:0000313" key="2">
    <source>
        <dbReference type="EMBL" id="MQL89741.1"/>
    </source>
</evidence>
<organism evidence="2 3">
    <name type="scientific">Colocasia esculenta</name>
    <name type="common">Wild taro</name>
    <name type="synonym">Arum esculentum</name>
    <dbReference type="NCBI Taxonomy" id="4460"/>
    <lineage>
        <taxon>Eukaryota</taxon>
        <taxon>Viridiplantae</taxon>
        <taxon>Streptophyta</taxon>
        <taxon>Embryophyta</taxon>
        <taxon>Tracheophyta</taxon>
        <taxon>Spermatophyta</taxon>
        <taxon>Magnoliopsida</taxon>
        <taxon>Liliopsida</taxon>
        <taxon>Araceae</taxon>
        <taxon>Aroideae</taxon>
        <taxon>Colocasieae</taxon>
        <taxon>Colocasia</taxon>
    </lineage>
</organism>
<dbReference type="Proteomes" id="UP000652761">
    <property type="component" value="Unassembled WGS sequence"/>
</dbReference>
<name>A0A843V137_COLES</name>
<dbReference type="EMBL" id="NMUH01001174">
    <property type="protein sequence ID" value="MQL89741.1"/>
    <property type="molecule type" value="Genomic_DNA"/>
</dbReference>
<keyword evidence="3" id="KW-1185">Reference proteome</keyword>
<dbReference type="AlphaFoldDB" id="A0A843V137"/>
<evidence type="ECO:0000313" key="3">
    <source>
        <dbReference type="Proteomes" id="UP000652761"/>
    </source>
</evidence>